<sequence>MQQPKHMTITLASPDCSPRLASLHIVNTYGDRSISSRSKNGDYRPMVLT</sequence>
<proteinExistence type="predicted"/>
<dbReference type="EMBL" id="GBRH01216671">
    <property type="protein sequence ID" value="JAD81224.1"/>
    <property type="molecule type" value="Transcribed_RNA"/>
</dbReference>
<reference evidence="1" key="2">
    <citation type="journal article" date="2015" name="Data Brief">
        <title>Shoot transcriptome of the giant reed, Arundo donax.</title>
        <authorList>
            <person name="Barrero R.A."/>
            <person name="Guerrero F.D."/>
            <person name="Moolhuijzen P."/>
            <person name="Goolsby J.A."/>
            <person name="Tidwell J."/>
            <person name="Bellgard S.E."/>
            <person name="Bellgard M.I."/>
        </authorList>
    </citation>
    <scope>NUCLEOTIDE SEQUENCE</scope>
    <source>
        <tissue evidence="1">Shoot tissue taken approximately 20 cm above the soil surface</tissue>
    </source>
</reference>
<name>A0A0A9CY25_ARUDO</name>
<organism evidence="1">
    <name type="scientific">Arundo donax</name>
    <name type="common">Giant reed</name>
    <name type="synonym">Donax arundinaceus</name>
    <dbReference type="NCBI Taxonomy" id="35708"/>
    <lineage>
        <taxon>Eukaryota</taxon>
        <taxon>Viridiplantae</taxon>
        <taxon>Streptophyta</taxon>
        <taxon>Embryophyta</taxon>
        <taxon>Tracheophyta</taxon>
        <taxon>Spermatophyta</taxon>
        <taxon>Magnoliopsida</taxon>
        <taxon>Liliopsida</taxon>
        <taxon>Poales</taxon>
        <taxon>Poaceae</taxon>
        <taxon>PACMAD clade</taxon>
        <taxon>Arundinoideae</taxon>
        <taxon>Arundineae</taxon>
        <taxon>Arundo</taxon>
    </lineage>
</organism>
<protein>
    <submittedName>
        <fullName evidence="1">Uncharacterized protein</fullName>
    </submittedName>
</protein>
<accession>A0A0A9CY25</accession>
<evidence type="ECO:0000313" key="1">
    <source>
        <dbReference type="EMBL" id="JAD81224.1"/>
    </source>
</evidence>
<reference evidence="1" key="1">
    <citation type="submission" date="2014-09" db="EMBL/GenBank/DDBJ databases">
        <authorList>
            <person name="Magalhaes I.L.F."/>
            <person name="Oliveira U."/>
            <person name="Santos F.R."/>
            <person name="Vidigal T.H.D.A."/>
            <person name="Brescovit A.D."/>
            <person name="Santos A.J."/>
        </authorList>
    </citation>
    <scope>NUCLEOTIDE SEQUENCE</scope>
    <source>
        <tissue evidence="1">Shoot tissue taken approximately 20 cm above the soil surface</tissue>
    </source>
</reference>
<dbReference type="AlphaFoldDB" id="A0A0A9CY25"/>